<evidence type="ECO:0000256" key="1">
    <source>
        <dbReference type="SAM" id="MobiDB-lite"/>
    </source>
</evidence>
<organism evidence="3 4">
    <name type="scientific">Steinernema glaseri</name>
    <dbReference type="NCBI Taxonomy" id="37863"/>
    <lineage>
        <taxon>Eukaryota</taxon>
        <taxon>Metazoa</taxon>
        <taxon>Ecdysozoa</taxon>
        <taxon>Nematoda</taxon>
        <taxon>Chromadorea</taxon>
        <taxon>Rhabditida</taxon>
        <taxon>Tylenchina</taxon>
        <taxon>Panagrolaimomorpha</taxon>
        <taxon>Strongyloidoidea</taxon>
        <taxon>Steinernematidae</taxon>
        <taxon>Steinernema</taxon>
    </lineage>
</organism>
<dbReference type="WBParaSite" id="L893_g17917.t1">
    <property type="protein sequence ID" value="L893_g17917.t1"/>
    <property type="gene ID" value="L893_g17917"/>
</dbReference>
<name>A0A1I7YMW9_9BILA</name>
<evidence type="ECO:0000313" key="3">
    <source>
        <dbReference type="Proteomes" id="UP000095287"/>
    </source>
</evidence>
<feature type="signal peptide" evidence="2">
    <location>
        <begin position="1"/>
        <end position="18"/>
    </location>
</feature>
<sequence length="187" mass="19867">MKVLVATAALLSAVLVSAQNPPPAGGVPAAPGAPGAPQGVPGGPPHGHPEEFIPPIIRKAFEQLSEPGKEAAKKLKDDAIAAKKPITLKEIVEQLKQQQFDTDATILENALKELDAAIENLPEPVKQFMKQQKEAFANGHAKPDRAEIQNACNTIKGFSEADRAELAKVFPGAAHTEFCDKMLANKQ</sequence>
<dbReference type="Gene3D" id="1.20.120.1100">
    <property type="match status" value="1"/>
</dbReference>
<proteinExistence type="predicted"/>
<protein>
    <submittedName>
        <fullName evidence="4">DUF148 domain-containing protein</fullName>
    </submittedName>
</protein>
<evidence type="ECO:0000256" key="2">
    <source>
        <dbReference type="SAM" id="SignalP"/>
    </source>
</evidence>
<feature type="compositionally biased region" description="Low complexity" evidence="1">
    <location>
        <begin position="26"/>
        <end position="39"/>
    </location>
</feature>
<dbReference type="Proteomes" id="UP000095287">
    <property type="component" value="Unplaced"/>
</dbReference>
<accession>A0A1I7YMW9</accession>
<evidence type="ECO:0000313" key="4">
    <source>
        <dbReference type="WBParaSite" id="L893_g17917.t1"/>
    </source>
</evidence>
<keyword evidence="3" id="KW-1185">Reference proteome</keyword>
<feature type="region of interest" description="Disordered" evidence="1">
    <location>
        <begin position="23"/>
        <end position="50"/>
    </location>
</feature>
<feature type="chain" id="PRO_5009312423" evidence="2">
    <location>
        <begin position="19"/>
        <end position="187"/>
    </location>
</feature>
<reference evidence="4" key="1">
    <citation type="submission" date="2016-11" db="UniProtKB">
        <authorList>
            <consortium name="WormBaseParasite"/>
        </authorList>
    </citation>
    <scope>IDENTIFICATION</scope>
</reference>
<keyword evidence="2" id="KW-0732">Signal</keyword>
<dbReference type="AlphaFoldDB" id="A0A1I7YMW9"/>